<gene>
    <name evidence="7" type="ORF">Tco_1091160</name>
</gene>
<dbReference type="PANTHER" id="PTHR11246">
    <property type="entry name" value="PRE-MRNA SPLICING FACTOR"/>
    <property type="match status" value="1"/>
</dbReference>
<dbReference type="InterPro" id="IPR019734">
    <property type="entry name" value="TPR_rpt"/>
</dbReference>
<sequence length="863" mass="97053">MYAPIGNLNARPPVNYVAGLGRGAAGFTTRSDIGPARCLAVGDDQDLEEGYDENQKFDEFEGNDVGLFASPEYDEEADAIWDEIDKCMDSRRKDRRESRLKEEIENYCMSNPKITERFVDLKRKLVTMSYAEWDGVPESGDYSLRNKKKGFESYGPVPDTLLEKARREKEYNTALESRTQDLTAVGEGRGTLLGYKLDRVSDSVSGLTVVDPKGYLTDLQSMKISNDAEISDIKKARLLLKSVIQTNPKHAPGWIAAARLEEVAGKIEKARELITTGCGECPKNEDVWIEACRLVNPDEAKAVIARGVKAIPNSVKLWMQAATLEHDDVIRSKVLRKGLEKIPDSVRLWKAVVELANEEDAKLLLQRELLSVAPKLEEAKGNTSMVGKIIERGIWALQKEGVEIDRESWMKEAEAAEQAGSVATCNAIVSSIIGMGVEKEDRIMTWFADAKECEKRGSIETTRAIYGCVIADYKSETDVWLKAAQFEKAHGTRESLDGILCKAVKYMPQAEVLWLMSAKEKWLAGDVPAARKILQSADAAIPDSEEIWLAAFKLEFENNEPERARMILAKARETSQTLLAKDREWGGERVWMKSAIVERELGNGEEERRLLDEGLRFFPSFFKLWLMLGQLEERQGRLPKAKEVYELGLTHCPNSTPLWLSLANLELRMNGMSKVRAVLTRARKRNPQNPELWLAAVRAESKHGSKKEAENLLAKALQECPNSGILWAASIEMAPRPHKKKTTSAAYSKCKHDPHITAAFGKLFWHNQKMDQARNWLNLAVDLAPDVGDFWSILYKFELQCGTEHQHKEVLRKCVAAEPKFGEKWQAISKAVENSHQPIEAILKKSVAALVQEEKDAEENKHQ</sequence>
<evidence type="ECO:0000256" key="1">
    <source>
        <dbReference type="ARBA" id="ARBA00004123"/>
    </source>
</evidence>
<protein>
    <submittedName>
        <fullName evidence="7">Protein stabilized1</fullName>
    </submittedName>
</protein>
<name>A0ABQ5I683_9ASTR</name>
<keyword evidence="8" id="KW-1185">Reference proteome</keyword>
<comment type="subcellular location">
    <subcellularLocation>
        <location evidence="1">Nucleus</location>
    </subcellularLocation>
</comment>
<dbReference type="Proteomes" id="UP001151760">
    <property type="component" value="Unassembled WGS sequence"/>
</dbReference>
<dbReference type="Pfam" id="PF13428">
    <property type="entry name" value="TPR_14"/>
    <property type="match status" value="2"/>
</dbReference>
<dbReference type="SUPFAM" id="SSF48452">
    <property type="entry name" value="TPR-like"/>
    <property type="match status" value="2"/>
</dbReference>
<reference evidence="7" key="1">
    <citation type="journal article" date="2022" name="Int. J. Mol. Sci.">
        <title>Draft Genome of Tanacetum Coccineum: Genomic Comparison of Closely Related Tanacetum-Family Plants.</title>
        <authorList>
            <person name="Yamashiro T."/>
            <person name="Shiraishi A."/>
            <person name="Nakayama K."/>
            <person name="Satake H."/>
        </authorList>
    </citation>
    <scope>NUCLEOTIDE SEQUENCE</scope>
</reference>
<keyword evidence="2" id="KW-0507">mRNA processing</keyword>
<keyword evidence="4" id="KW-0508">mRNA splicing</keyword>
<evidence type="ECO:0000256" key="4">
    <source>
        <dbReference type="ARBA" id="ARBA00023187"/>
    </source>
</evidence>
<dbReference type="EMBL" id="BQNB010020408">
    <property type="protein sequence ID" value="GJT95642.1"/>
    <property type="molecule type" value="Genomic_DNA"/>
</dbReference>
<proteinExistence type="predicted"/>
<keyword evidence="5" id="KW-0539">Nucleus</keyword>
<feature type="domain" description="PRP1 splicing factor N-terminal" evidence="6">
    <location>
        <begin position="12"/>
        <end position="145"/>
    </location>
</feature>
<dbReference type="InterPro" id="IPR011990">
    <property type="entry name" value="TPR-like_helical_dom_sf"/>
</dbReference>
<dbReference type="SMART" id="SM00386">
    <property type="entry name" value="HAT"/>
    <property type="match status" value="10"/>
</dbReference>
<accession>A0ABQ5I683</accession>
<dbReference type="InterPro" id="IPR045075">
    <property type="entry name" value="Syf1-like"/>
</dbReference>
<evidence type="ECO:0000256" key="3">
    <source>
        <dbReference type="ARBA" id="ARBA00022737"/>
    </source>
</evidence>
<dbReference type="PANTHER" id="PTHR11246:SF1">
    <property type="entry name" value="PRE-MRNA-PROCESSING FACTOR 6"/>
    <property type="match status" value="1"/>
</dbReference>
<keyword evidence="3" id="KW-0677">Repeat</keyword>
<comment type="caution">
    <text evidence="7">The sequence shown here is derived from an EMBL/GenBank/DDBJ whole genome shotgun (WGS) entry which is preliminary data.</text>
</comment>
<evidence type="ECO:0000256" key="2">
    <source>
        <dbReference type="ARBA" id="ARBA00022664"/>
    </source>
</evidence>
<dbReference type="Pfam" id="PF06424">
    <property type="entry name" value="PRP1_N"/>
    <property type="match status" value="1"/>
</dbReference>
<evidence type="ECO:0000313" key="8">
    <source>
        <dbReference type="Proteomes" id="UP001151760"/>
    </source>
</evidence>
<organism evidence="7 8">
    <name type="scientific">Tanacetum coccineum</name>
    <dbReference type="NCBI Taxonomy" id="301880"/>
    <lineage>
        <taxon>Eukaryota</taxon>
        <taxon>Viridiplantae</taxon>
        <taxon>Streptophyta</taxon>
        <taxon>Embryophyta</taxon>
        <taxon>Tracheophyta</taxon>
        <taxon>Spermatophyta</taxon>
        <taxon>Magnoliopsida</taxon>
        <taxon>eudicotyledons</taxon>
        <taxon>Gunneridae</taxon>
        <taxon>Pentapetalae</taxon>
        <taxon>asterids</taxon>
        <taxon>campanulids</taxon>
        <taxon>Asterales</taxon>
        <taxon>Asteraceae</taxon>
        <taxon>Asteroideae</taxon>
        <taxon>Anthemideae</taxon>
        <taxon>Anthemidinae</taxon>
        <taxon>Tanacetum</taxon>
    </lineage>
</organism>
<dbReference type="Gene3D" id="1.25.40.10">
    <property type="entry name" value="Tetratricopeptide repeat domain"/>
    <property type="match status" value="4"/>
</dbReference>
<evidence type="ECO:0000313" key="7">
    <source>
        <dbReference type="EMBL" id="GJT95642.1"/>
    </source>
</evidence>
<dbReference type="InterPro" id="IPR010491">
    <property type="entry name" value="PRP1_N"/>
</dbReference>
<dbReference type="SMART" id="SM00028">
    <property type="entry name" value="TPR"/>
    <property type="match status" value="5"/>
</dbReference>
<reference evidence="7" key="2">
    <citation type="submission" date="2022-01" db="EMBL/GenBank/DDBJ databases">
        <authorList>
            <person name="Yamashiro T."/>
            <person name="Shiraishi A."/>
            <person name="Satake H."/>
            <person name="Nakayama K."/>
        </authorList>
    </citation>
    <scope>NUCLEOTIDE SEQUENCE</scope>
</reference>
<dbReference type="InterPro" id="IPR003107">
    <property type="entry name" value="HAT"/>
</dbReference>
<evidence type="ECO:0000259" key="6">
    <source>
        <dbReference type="Pfam" id="PF06424"/>
    </source>
</evidence>
<evidence type="ECO:0000256" key="5">
    <source>
        <dbReference type="ARBA" id="ARBA00023242"/>
    </source>
</evidence>